<protein>
    <submittedName>
        <fullName evidence="2">GNAT family N-acetyltransferase</fullName>
    </submittedName>
</protein>
<sequence length="170" mass="19652">MIEIRRLEETDEKSFRQFQEILLAEKAAGNDFVETKKVENFSAFLAKCRQNEVDTGNPDWATSTNFYYFLNGEIVARIGCRWELKGDLARVGGHIGYVTRTDFRGRGIMAELVTFALKEYARRGITEVLITAREDNIPSRKTIEHFEARLDGFVEDNGHRYAKYWVKTGE</sequence>
<comment type="caution">
    <text evidence="2">The sequence shown here is derived from an EMBL/GenBank/DDBJ whole genome shotgun (WGS) entry which is preliminary data.</text>
</comment>
<dbReference type="Pfam" id="PF00583">
    <property type="entry name" value="Acetyltransf_1"/>
    <property type="match status" value="1"/>
</dbReference>
<proteinExistence type="predicted"/>
<dbReference type="PANTHER" id="PTHR39173">
    <property type="entry name" value="ACETYLTRANSFERASE"/>
    <property type="match status" value="1"/>
</dbReference>
<dbReference type="PANTHER" id="PTHR39173:SF1">
    <property type="entry name" value="ACETYLTRANSFERASE"/>
    <property type="match status" value="1"/>
</dbReference>
<dbReference type="InterPro" id="IPR000182">
    <property type="entry name" value="GNAT_dom"/>
</dbReference>
<evidence type="ECO:0000313" key="2">
    <source>
        <dbReference type="EMBL" id="MFC5630713.1"/>
    </source>
</evidence>
<accession>A0ABW0UCG8</accession>
<dbReference type="Gene3D" id="3.40.630.30">
    <property type="match status" value="1"/>
</dbReference>
<dbReference type="CDD" id="cd04301">
    <property type="entry name" value="NAT_SF"/>
    <property type="match status" value="1"/>
</dbReference>
<dbReference type="PROSITE" id="PS51186">
    <property type="entry name" value="GNAT"/>
    <property type="match status" value="1"/>
</dbReference>
<organism evidence="2 3">
    <name type="scientific">Streptococcus caledonicus</name>
    <dbReference type="NCBI Taxonomy" id="2614158"/>
    <lineage>
        <taxon>Bacteria</taxon>
        <taxon>Bacillati</taxon>
        <taxon>Bacillota</taxon>
        <taxon>Bacilli</taxon>
        <taxon>Lactobacillales</taxon>
        <taxon>Streptococcaceae</taxon>
        <taxon>Streptococcus</taxon>
    </lineage>
</organism>
<evidence type="ECO:0000313" key="3">
    <source>
        <dbReference type="Proteomes" id="UP001596110"/>
    </source>
</evidence>
<reference evidence="3" key="1">
    <citation type="journal article" date="2019" name="Int. J. Syst. Evol. Microbiol.">
        <title>The Global Catalogue of Microorganisms (GCM) 10K type strain sequencing project: providing services to taxonomists for standard genome sequencing and annotation.</title>
        <authorList>
            <consortium name="The Broad Institute Genomics Platform"/>
            <consortium name="The Broad Institute Genome Sequencing Center for Infectious Disease"/>
            <person name="Wu L."/>
            <person name="Ma J."/>
        </authorList>
    </citation>
    <scope>NUCLEOTIDE SEQUENCE [LARGE SCALE GENOMIC DNA]</scope>
    <source>
        <strain evidence="3">DT43</strain>
    </source>
</reference>
<name>A0ABW0UCG8_9STRE</name>
<keyword evidence="3" id="KW-1185">Reference proteome</keyword>
<evidence type="ECO:0000259" key="1">
    <source>
        <dbReference type="PROSITE" id="PS51186"/>
    </source>
</evidence>
<feature type="domain" description="N-acetyltransferase" evidence="1">
    <location>
        <begin position="2"/>
        <end position="170"/>
    </location>
</feature>
<gene>
    <name evidence="2" type="ORF">ACFPQ3_03730</name>
</gene>
<dbReference type="SUPFAM" id="SSF55729">
    <property type="entry name" value="Acyl-CoA N-acyltransferases (Nat)"/>
    <property type="match status" value="1"/>
</dbReference>
<dbReference type="Proteomes" id="UP001596110">
    <property type="component" value="Unassembled WGS sequence"/>
</dbReference>
<dbReference type="EMBL" id="JBHSOJ010000015">
    <property type="protein sequence ID" value="MFC5630713.1"/>
    <property type="molecule type" value="Genomic_DNA"/>
</dbReference>
<dbReference type="InterPro" id="IPR016181">
    <property type="entry name" value="Acyl_CoA_acyltransferase"/>
</dbReference>